<keyword evidence="7 8" id="KW-0472">Membrane</keyword>
<evidence type="ECO:0000256" key="2">
    <source>
        <dbReference type="ARBA" id="ARBA00009773"/>
    </source>
</evidence>
<feature type="transmembrane region" description="Helical" evidence="8">
    <location>
        <begin position="249"/>
        <end position="278"/>
    </location>
</feature>
<keyword evidence="3" id="KW-0813">Transport</keyword>
<feature type="transmembrane region" description="Helical" evidence="8">
    <location>
        <begin position="220"/>
        <end position="243"/>
    </location>
</feature>
<dbReference type="Proteomes" id="UP000260025">
    <property type="component" value="Unassembled WGS sequence"/>
</dbReference>
<evidence type="ECO:0000256" key="4">
    <source>
        <dbReference type="ARBA" id="ARBA00022475"/>
    </source>
</evidence>
<feature type="transmembrane region" description="Helical" evidence="8">
    <location>
        <begin position="48"/>
        <end position="66"/>
    </location>
</feature>
<dbReference type="GO" id="GO:0005886">
    <property type="term" value="C:plasma membrane"/>
    <property type="evidence" value="ECO:0007669"/>
    <property type="project" value="UniProtKB-SubCell"/>
</dbReference>
<feature type="transmembrane region" description="Helical" evidence="8">
    <location>
        <begin position="167"/>
        <end position="187"/>
    </location>
</feature>
<dbReference type="InterPro" id="IPR002549">
    <property type="entry name" value="AI-2E-like"/>
</dbReference>
<dbReference type="AlphaFoldDB" id="A0A3E2W0I1"/>
<name>A0A3E2W0I1_CLOIN</name>
<organism evidence="9 10">
    <name type="scientific">Clostridium innocuum</name>
    <dbReference type="NCBI Taxonomy" id="1522"/>
    <lineage>
        <taxon>Bacteria</taxon>
        <taxon>Bacillati</taxon>
        <taxon>Bacillota</taxon>
        <taxon>Clostridia</taxon>
        <taxon>Eubacteriales</taxon>
        <taxon>Clostridiaceae</taxon>
        <taxon>Clostridium</taxon>
    </lineage>
</organism>
<feature type="transmembrane region" description="Helical" evidence="8">
    <location>
        <begin position="21"/>
        <end position="42"/>
    </location>
</feature>
<evidence type="ECO:0000256" key="7">
    <source>
        <dbReference type="ARBA" id="ARBA00023136"/>
    </source>
</evidence>
<evidence type="ECO:0000256" key="6">
    <source>
        <dbReference type="ARBA" id="ARBA00022989"/>
    </source>
</evidence>
<dbReference type="Pfam" id="PF01594">
    <property type="entry name" value="AI-2E_transport"/>
    <property type="match status" value="1"/>
</dbReference>
<keyword evidence="5 8" id="KW-0812">Transmembrane</keyword>
<evidence type="ECO:0000256" key="1">
    <source>
        <dbReference type="ARBA" id="ARBA00004651"/>
    </source>
</evidence>
<feature type="transmembrane region" description="Helical" evidence="8">
    <location>
        <begin position="316"/>
        <end position="345"/>
    </location>
</feature>
<dbReference type="RefSeq" id="WP_117442361.1">
    <property type="nucleotide sequence ID" value="NZ_JAJFEN010000007.1"/>
</dbReference>
<feature type="transmembrane region" description="Helical" evidence="8">
    <location>
        <begin position="285"/>
        <end position="304"/>
    </location>
</feature>
<comment type="similarity">
    <text evidence="2">Belongs to the autoinducer-2 exporter (AI-2E) (TC 2.A.86) family.</text>
</comment>
<dbReference type="PANTHER" id="PTHR21716">
    <property type="entry name" value="TRANSMEMBRANE PROTEIN"/>
    <property type="match status" value="1"/>
</dbReference>
<sequence>MLKRFLKKIDQRFSIYTLCKVICVLLILFLLIKTQVVWGSWYRMLRSILQPFIIGFVLAYVMHPLVEFLEKKGIPKNFSIIAIWVCVLVFLIVMLVMLMPVLYDKINEFMTSMIDGVVWISNKIKTLGNMKDFSLVNSITNNIVNILQSYDDWVPQLVSSLPGLMNTVLNVVTNVLFSIIIAIYMLFDFERIKRGLRKFVHLFFKNSDVYLHEIDQNVTVYLKSLIILMLIKFIEYSAFYFMIGHQDWLIIGLLTSFGVIIPYLGGTIANSIGIITALTLPPSNIVALIIGIMILSNVDAYVISPLVHEKRSAMGPLITLFAVFAGGVIMGAVGIMVSVPAAIAIKTAIEVYEQKTDRKLYDNTEEPKAET</sequence>
<feature type="transmembrane region" description="Helical" evidence="8">
    <location>
        <begin position="78"/>
        <end position="103"/>
    </location>
</feature>
<keyword evidence="6 8" id="KW-1133">Transmembrane helix</keyword>
<dbReference type="EMBL" id="QVEV01000005">
    <property type="protein sequence ID" value="RGC17325.1"/>
    <property type="molecule type" value="Genomic_DNA"/>
</dbReference>
<evidence type="ECO:0000313" key="9">
    <source>
        <dbReference type="EMBL" id="RGC17325.1"/>
    </source>
</evidence>
<dbReference type="PANTHER" id="PTHR21716:SF53">
    <property type="entry name" value="PERMEASE PERM-RELATED"/>
    <property type="match status" value="1"/>
</dbReference>
<evidence type="ECO:0000256" key="8">
    <source>
        <dbReference type="SAM" id="Phobius"/>
    </source>
</evidence>
<evidence type="ECO:0000256" key="5">
    <source>
        <dbReference type="ARBA" id="ARBA00022692"/>
    </source>
</evidence>
<reference evidence="9 10" key="1">
    <citation type="submission" date="2018-08" db="EMBL/GenBank/DDBJ databases">
        <title>A genome reference for cultivated species of the human gut microbiota.</title>
        <authorList>
            <person name="Zou Y."/>
            <person name="Xue W."/>
            <person name="Luo G."/>
        </authorList>
    </citation>
    <scope>NUCLEOTIDE SEQUENCE [LARGE SCALE GENOMIC DNA]</scope>
    <source>
        <strain evidence="9 10">OF01-2LB</strain>
    </source>
</reference>
<comment type="subcellular location">
    <subcellularLocation>
        <location evidence="1">Cell membrane</location>
        <topology evidence="1">Multi-pass membrane protein</topology>
    </subcellularLocation>
</comment>
<evidence type="ECO:0000313" key="10">
    <source>
        <dbReference type="Proteomes" id="UP000260025"/>
    </source>
</evidence>
<comment type="caution">
    <text evidence="9">The sequence shown here is derived from an EMBL/GenBank/DDBJ whole genome shotgun (WGS) entry which is preliminary data.</text>
</comment>
<keyword evidence="4" id="KW-1003">Cell membrane</keyword>
<evidence type="ECO:0000256" key="3">
    <source>
        <dbReference type="ARBA" id="ARBA00022448"/>
    </source>
</evidence>
<gene>
    <name evidence="9" type="ORF">DXA38_05690</name>
</gene>
<protein>
    <submittedName>
        <fullName evidence="9">AI-2E family transporter</fullName>
    </submittedName>
</protein>
<accession>A0A3E2W0I1</accession>
<proteinExistence type="inferred from homology"/>
<dbReference type="OrthoDB" id="9793390at2"/>